<dbReference type="Proteomes" id="UP000053766">
    <property type="component" value="Unassembled WGS sequence"/>
</dbReference>
<evidence type="ECO:0000313" key="2">
    <source>
        <dbReference type="Proteomes" id="UP000053766"/>
    </source>
</evidence>
<accession>A0A0D8XRP2</accession>
<reference evidence="2" key="2">
    <citation type="journal article" date="2016" name="Sci. Rep.">
        <title>Dictyocaulus viviparus genome, variome and transcriptome elucidate lungworm biology and support future intervention.</title>
        <authorList>
            <person name="McNulty S.N."/>
            <person name="Strube C."/>
            <person name="Rosa B.A."/>
            <person name="Martin J.C."/>
            <person name="Tyagi R."/>
            <person name="Choi Y.J."/>
            <person name="Wang Q."/>
            <person name="Hallsworth Pepin K."/>
            <person name="Zhang X."/>
            <person name="Ozersky P."/>
            <person name="Wilson R.K."/>
            <person name="Sternberg P.W."/>
            <person name="Gasser R.B."/>
            <person name="Mitreva M."/>
        </authorList>
    </citation>
    <scope>NUCLEOTIDE SEQUENCE [LARGE SCALE GENOMIC DNA]</scope>
    <source>
        <strain evidence="2">HannoverDv2000</strain>
    </source>
</reference>
<name>A0A0D8XRP2_DICVI</name>
<keyword evidence="2" id="KW-1185">Reference proteome</keyword>
<dbReference type="AlphaFoldDB" id="A0A0D8XRP2"/>
<organism evidence="1 2">
    <name type="scientific">Dictyocaulus viviparus</name>
    <name type="common">Bovine lungworm</name>
    <dbReference type="NCBI Taxonomy" id="29172"/>
    <lineage>
        <taxon>Eukaryota</taxon>
        <taxon>Metazoa</taxon>
        <taxon>Ecdysozoa</taxon>
        <taxon>Nematoda</taxon>
        <taxon>Chromadorea</taxon>
        <taxon>Rhabditida</taxon>
        <taxon>Rhabditina</taxon>
        <taxon>Rhabditomorpha</taxon>
        <taxon>Strongyloidea</taxon>
        <taxon>Metastrongylidae</taxon>
        <taxon>Dictyocaulus</taxon>
    </lineage>
</organism>
<gene>
    <name evidence="1" type="ORF">DICVIV_07537</name>
</gene>
<dbReference type="EMBL" id="KN716354">
    <property type="protein sequence ID" value="KJH46414.1"/>
    <property type="molecule type" value="Genomic_DNA"/>
</dbReference>
<protein>
    <submittedName>
        <fullName evidence="1">Uncharacterized protein</fullName>
    </submittedName>
</protein>
<proteinExistence type="predicted"/>
<reference evidence="1 2" key="1">
    <citation type="submission" date="2013-11" db="EMBL/GenBank/DDBJ databases">
        <title>Draft genome of the bovine lungworm Dictyocaulus viviparus.</title>
        <authorList>
            <person name="Mitreva M."/>
        </authorList>
    </citation>
    <scope>NUCLEOTIDE SEQUENCE [LARGE SCALE GENOMIC DNA]</scope>
    <source>
        <strain evidence="1 2">HannoverDv2000</strain>
    </source>
</reference>
<sequence>MDVSASMRPLSNSRPTQAYYVPRRVLEGGRSPFSVHNDSKPVEGFVGQLQRTQISQKQRPNNEIRMPSKKTVFKTHIEPRPLMADLLPKIDYSNDKRHVPRVAEPQIEAPTTSPSCRITQAKPFTPRIVNAPQGPLSRPNAFCAFPFPLKDVCICDRPNVHVVCKRCGYECVGRVQLVCDVHPNSLSLMDMRECANPIYVITTRVDFLA</sequence>
<dbReference type="OrthoDB" id="6365737at2759"/>
<evidence type="ECO:0000313" key="1">
    <source>
        <dbReference type="EMBL" id="KJH46414.1"/>
    </source>
</evidence>